<name>A0A0F5HW88_BACTR</name>
<protein>
    <submittedName>
        <fullName evidence="2">Acetyltransferase</fullName>
    </submittedName>
</protein>
<dbReference type="PROSITE" id="PS51186">
    <property type="entry name" value="GNAT"/>
    <property type="match status" value="1"/>
</dbReference>
<evidence type="ECO:0000259" key="1">
    <source>
        <dbReference type="PROSITE" id="PS51186"/>
    </source>
</evidence>
<keyword evidence="3" id="KW-1185">Reference proteome</keyword>
<dbReference type="PANTHER" id="PTHR43415">
    <property type="entry name" value="SPERMIDINE N(1)-ACETYLTRANSFERASE"/>
    <property type="match status" value="1"/>
</dbReference>
<dbReference type="AlphaFoldDB" id="A0A0F5HW88"/>
<feature type="domain" description="N-acetyltransferase" evidence="1">
    <location>
        <begin position="2"/>
        <end position="167"/>
    </location>
</feature>
<reference evidence="2" key="1">
    <citation type="submission" date="2015-02" db="EMBL/GenBank/DDBJ databases">
        <title>Genome Assembly of Bacillaceae bacterium MTCC 8252.</title>
        <authorList>
            <person name="Verma A."/>
            <person name="Khatri I."/>
            <person name="Mual P."/>
            <person name="Subramanian S."/>
            <person name="Krishnamurthi S."/>
        </authorList>
    </citation>
    <scope>NUCLEOTIDE SEQUENCE [LARGE SCALE GENOMIC DNA]</scope>
    <source>
        <strain evidence="2">MTCC 8252</strain>
    </source>
</reference>
<dbReference type="GO" id="GO:0016747">
    <property type="term" value="F:acyltransferase activity, transferring groups other than amino-acyl groups"/>
    <property type="evidence" value="ECO:0007669"/>
    <property type="project" value="InterPro"/>
</dbReference>
<dbReference type="InterPro" id="IPR000182">
    <property type="entry name" value="GNAT_dom"/>
</dbReference>
<dbReference type="InterPro" id="IPR016181">
    <property type="entry name" value="Acyl_CoA_acyltransferase"/>
</dbReference>
<sequence length="182" mass="21251">MINLISFTEKDIIGLLEEVDSERLMAQWSGRAYQYPLTEEHLKEYMRIERAKGSYILKASDELTGETVGHIALREIDYVHELGRISYVLVYKKQRGRGIAKQLIEQILQLAFDELQLNRVSLGVFEFNKAAISCYEKFGFKKEGVQRQTCKVDGEYWDNIEMSLLKSEWEAWKDSIQEEVSQ</sequence>
<dbReference type="PANTHER" id="PTHR43415:SF5">
    <property type="entry name" value="ACETYLTRANSFERASE"/>
    <property type="match status" value="1"/>
</dbReference>
<dbReference type="STRING" id="1221996.QY95_02886"/>
<dbReference type="Proteomes" id="UP000031563">
    <property type="component" value="Unassembled WGS sequence"/>
</dbReference>
<dbReference type="OrthoDB" id="9795206at2"/>
<accession>A0A0F5HW88</accession>
<evidence type="ECO:0000313" key="2">
    <source>
        <dbReference type="EMBL" id="KKB37335.1"/>
    </source>
</evidence>
<gene>
    <name evidence="2" type="ORF">QY95_02886</name>
</gene>
<dbReference type="SUPFAM" id="SSF55729">
    <property type="entry name" value="Acyl-CoA N-acyltransferases (Nat)"/>
    <property type="match status" value="1"/>
</dbReference>
<dbReference type="RefSeq" id="WP_040048221.1">
    <property type="nucleotide sequence ID" value="NZ_JWIR02000054.1"/>
</dbReference>
<evidence type="ECO:0000313" key="3">
    <source>
        <dbReference type="Proteomes" id="UP000031563"/>
    </source>
</evidence>
<dbReference type="Gene3D" id="3.40.630.30">
    <property type="match status" value="1"/>
</dbReference>
<comment type="caution">
    <text evidence="2">The sequence shown here is derived from an EMBL/GenBank/DDBJ whole genome shotgun (WGS) entry which is preliminary data.</text>
</comment>
<proteinExistence type="predicted"/>
<dbReference type="EMBL" id="JWIR02000054">
    <property type="protein sequence ID" value="KKB37335.1"/>
    <property type="molecule type" value="Genomic_DNA"/>
</dbReference>
<dbReference type="CDD" id="cd04301">
    <property type="entry name" value="NAT_SF"/>
    <property type="match status" value="1"/>
</dbReference>
<dbReference type="Pfam" id="PF00583">
    <property type="entry name" value="Acetyltransf_1"/>
    <property type="match status" value="1"/>
</dbReference>
<organism evidence="2 3">
    <name type="scientific">Bacillus thermotolerans</name>
    <name type="common">Quasibacillus thermotolerans</name>
    <dbReference type="NCBI Taxonomy" id="1221996"/>
    <lineage>
        <taxon>Bacteria</taxon>
        <taxon>Bacillati</taxon>
        <taxon>Bacillota</taxon>
        <taxon>Bacilli</taxon>
        <taxon>Bacillales</taxon>
        <taxon>Bacillaceae</taxon>
        <taxon>Bacillus</taxon>
    </lineage>
</organism>